<evidence type="ECO:0000256" key="4">
    <source>
        <dbReference type="ARBA" id="ARBA00022723"/>
    </source>
</evidence>
<evidence type="ECO:0000313" key="11">
    <source>
        <dbReference type="EMBL" id="KAJ5392395.1"/>
    </source>
</evidence>
<evidence type="ECO:0000256" key="5">
    <source>
        <dbReference type="ARBA" id="ARBA00022729"/>
    </source>
</evidence>
<dbReference type="SUPFAM" id="SSF54909">
    <property type="entry name" value="Dimeric alpha+beta barrel"/>
    <property type="match status" value="1"/>
</dbReference>
<keyword evidence="3" id="KW-0349">Heme</keyword>
<keyword evidence="5" id="KW-0732">Signal</keyword>
<evidence type="ECO:0000313" key="12">
    <source>
        <dbReference type="Proteomes" id="UP001147747"/>
    </source>
</evidence>
<evidence type="ECO:0000259" key="9">
    <source>
        <dbReference type="Pfam" id="PF20628"/>
    </source>
</evidence>
<dbReference type="InterPro" id="IPR049509">
    <property type="entry name" value="DyP_N"/>
</dbReference>
<keyword evidence="6" id="KW-0560">Oxidoreductase</keyword>
<dbReference type="AlphaFoldDB" id="A0A9W9VZX3"/>
<feature type="domain" description="DyP dimeric alpha+beta barrel" evidence="10">
    <location>
        <begin position="12"/>
        <end position="74"/>
    </location>
</feature>
<keyword evidence="12" id="KW-1185">Reference proteome</keyword>
<organism evidence="11 12">
    <name type="scientific">Penicillium cosmopolitanum</name>
    <dbReference type="NCBI Taxonomy" id="1131564"/>
    <lineage>
        <taxon>Eukaryota</taxon>
        <taxon>Fungi</taxon>
        <taxon>Dikarya</taxon>
        <taxon>Ascomycota</taxon>
        <taxon>Pezizomycotina</taxon>
        <taxon>Eurotiomycetes</taxon>
        <taxon>Eurotiomycetidae</taxon>
        <taxon>Eurotiales</taxon>
        <taxon>Aspergillaceae</taxon>
        <taxon>Penicillium</taxon>
    </lineage>
</organism>
<gene>
    <name evidence="11" type="ORF">N7509_007885</name>
</gene>
<dbReference type="GO" id="GO:0020037">
    <property type="term" value="F:heme binding"/>
    <property type="evidence" value="ECO:0007669"/>
    <property type="project" value="InterPro"/>
</dbReference>
<dbReference type="PROSITE" id="PS51404">
    <property type="entry name" value="DYP_PEROXIDASE"/>
    <property type="match status" value="1"/>
</dbReference>
<protein>
    <recommendedName>
        <fullName evidence="13">Dyp-type peroxidase</fullName>
    </recommendedName>
</protein>
<comment type="cofactor">
    <cofactor evidence="1">
        <name>heme b</name>
        <dbReference type="ChEBI" id="CHEBI:60344"/>
    </cofactor>
</comment>
<dbReference type="GO" id="GO:0005829">
    <property type="term" value="C:cytosol"/>
    <property type="evidence" value="ECO:0007669"/>
    <property type="project" value="TreeGrafter"/>
</dbReference>
<evidence type="ECO:0000256" key="7">
    <source>
        <dbReference type="ARBA" id="ARBA00023004"/>
    </source>
</evidence>
<dbReference type="GeneID" id="81371502"/>
<name>A0A9W9VZX3_9EURO</name>
<accession>A0A9W9VZX3</accession>
<dbReference type="Pfam" id="PF21105">
    <property type="entry name" value="DyP_N"/>
    <property type="match status" value="2"/>
</dbReference>
<evidence type="ECO:0000256" key="3">
    <source>
        <dbReference type="ARBA" id="ARBA00022617"/>
    </source>
</evidence>
<evidence type="ECO:0000256" key="6">
    <source>
        <dbReference type="ARBA" id="ARBA00023002"/>
    </source>
</evidence>
<dbReference type="InterPro" id="IPR048328">
    <property type="entry name" value="Dyp_perox_C"/>
</dbReference>
<feature type="domain" description="Dyp-type peroxidase C-terminal" evidence="9">
    <location>
        <begin position="270"/>
        <end position="434"/>
    </location>
</feature>
<evidence type="ECO:0000256" key="2">
    <source>
        <dbReference type="ARBA" id="ARBA00022559"/>
    </source>
</evidence>
<keyword evidence="4" id="KW-0479">Metal-binding</keyword>
<dbReference type="Proteomes" id="UP001147747">
    <property type="component" value="Unassembled WGS sequence"/>
</dbReference>
<dbReference type="RefSeq" id="XP_056488073.1">
    <property type="nucleotide sequence ID" value="XM_056632522.1"/>
</dbReference>
<keyword evidence="7" id="KW-0408">Iron</keyword>
<dbReference type="GO" id="GO:0004601">
    <property type="term" value="F:peroxidase activity"/>
    <property type="evidence" value="ECO:0007669"/>
    <property type="project" value="UniProtKB-KW"/>
</dbReference>
<dbReference type="EMBL" id="JAPZBU010000008">
    <property type="protein sequence ID" value="KAJ5392395.1"/>
    <property type="molecule type" value="Genomic_DNA"/>
</dbReference>
<sequence length="515" mass="57865">MGSTAASFDLDNIQGDIWPGLLKRYQKFIFFTIDNATTFKPMLKRLVDDEVITTANDALKDRVAISKVAQAQKGKPSKPGIVGSFLSLTETTIKSIHDLLPEHDHIQRAQGSSDIALARSNIAFTNKGMAKLNKDLLFKDDPFLKGMYADLHGEGRDREEQWLSAFKSDSVDGVIHIAGTKHEVEEKAKHLVESYLGQKSIVTTIEGKERCGAEGHEHFGYLDGVSQPLLKGLDDEAAAKPGAIPQRTRPGIILFGHDGEMDNEPRLMHPPWAKDGSIMVFRKIKQLVPEFDRFLEAEAPKLHLTADQLGARIVGRWKSGAPVQLHPWEDPVAKETDPAKKKELATWNNIEYPTQDQFNCPFASHMRKTKPRSVIDNDDKFDIMRRGIPYGEEMDVDEKKGTKSQKDRGLLFVCYQTSLSNGFQFIKNRWINPDTFPAGKKKFTGGKYPPGQDALIGQSLKNPIDEDDKLLHIMVYDDHDKEHKRITFDPWIEAQGGDYFFTPSLDLLRKLGASA</sequence>
<evidence type="ECO:0000256" key="1">
    <source>
        <dbReference type="ARBA" id="ARBA00001970"/>
    </source>
</evidence>
<reference evidence="11" key="2">
    <citation type="journal article" date="2023" name="IMA Fungus">
        <title>Comparative genomic study of the Penicillium genus elucidates a diverse pangenome and 15 lateral gene transfer events.</title>
        <authorList>
            <person name="Petersen C."/>
            <person name="Sorensen T."/>
            <person name="Nielsen M.R."/>
            <person name="Sondergaard T.E."/>
            <person name="Sorensen J.L."/>
            <person name="Fitzpatrick D.A."/>
            <person name="Frisvad J.C."/>
            <person name="Nielsen K.L."/>
        </authorList>
    </citation>
    <scope>NUCLEOTIDE SEQUENCE</scope>
    <source>
        <strain evidence="11">IBT 29677</strain>
    </source>
</reference>
<dbReference type="InterPro" id="IPR006314">
    <property type="entry name" value="Dyp_peroxidase"/>
</dbReference>
<comment type="caution">
    <text evidence="11">The sequence shown here is derived from an EMBL/GenBank/DDBJ whole genome shotgun (WGS) entry which is preliminary data.</text>
</comment>
<evidence type="ECO:0000256" key="8">
    <source>
        <dbReference type="ARBA" id="ARBA00025737"/>
    </source>
</evidence>
<dbReference type="PANTHER" id="PTHR30521">
    <property type="entry name" value="DEFERROCHELATASE/PEROXIDASE"/>
    <property type="match status" value="1"/>
</dbReference>
<dbReference type="PANTHER" id="PTHR30521:SF4">
    <property type="entry name" value="DEFERROCHELATASE"/>
    <property type="match status" value="1"/>
</dbReference>
<dbReference type="NCBIfam" id="TIGR01413">
    <property type="entry name" value="Dyp_perox_fam"/>
    <property type="match status" value="1"/>
</dbReference>
<proteinExistence type="inferred from homology"/>
<feature type="domain" description="DyP dimeric alpha+beta barrel" evidence="10">
    <location>
        <begin position="91"/>
        <end position="210"/>
    </location>
</feature>
<keyword evidence="2" id="KW-0575">Peroxidase</keyword>
<evidence type="ECO:0008006" key="13">
    <source>
        <dbReference type="Google" id="ProtNLM"/>
    </source>
</evidence>
<dbReference type="InterPro" id="IPR011008">
    <property type="entry name" value="Dimeric_a/b-barrel"/>
</dbReference>
<dbReference type="OrthoDB" id="3207336at2759"/>
<evidence type="ECO:0000259" key="10">
    <source>
        <dbReference type="Pfam" id="PF21105"/>
    </source>
</evidence>
<dbReference type="GO" id="GO:0046872">
    <property type="term" value="F:metal ion binding"/>
    <property type="evidence" value="ECO:0007669"/>
    <property type="project" value="UniProtKB-KW"/>
</dbReference>
<reference evidence="11" key="1">
    <citation type="submission" date="2022-12" db="EMBL/GenBank/DDBJ databases">
        <authorList>
            <person name="Petersen C."/>
        </authorList>
    </citation>
    <scope>NUCLEOTIDE SEQUENCE</scope>
    <source>
        <strain evidence="11">IBT 29677</strain>
    </source>
</reference>
<dbReference type="Pfam" id="PF20628">
    <property type="entry name" value="Dyp_perox_C"/>
    <property type="match status" value="1"/>
</dbReference>
<comment type="similarity">
    <text evidence="8">Belongs to the DyP-type peroxidase family.</text>
</comment>